<evidence type="ECO:0008006" key="6">
    <source>
        <dbReference type="Google" id="ProtNLM"/>
    </source>
</evidence>
<dbReference type="AlphaFoldDB" id="A0AAW2BKV3"/>
<dbReference type="InterPro" id="IPR025525">
    <property type="entry name" value="hAT-like_transposase_RNase-H"/>
</dbReference>
<keyword evidence="5" id="KW-1185">Reference proteome</keyword>
<proteinExistence type="predicted"/>
<protein>
    <recommendedName>
        <fullName evidence="6">HAT C-terminal dimerisation domain-containing protein</fullName>
    </recommendedName>
</protein>
<dbReference type="Pfam" id="PF05699">
    <property type="entry name" value="Dimer_Tnp_hAT"/>
    <property type="match status" value="1"/>
</dbReference>
<reference evidence="4 5" key="1">
    <citation type="submission" date="2024-01" db="EMBL/GenBank/DDBJ databases">
        <title>A telomere-to-telomere, gap-free genome of sweet tea (Lithocarpus litseifolius).</title>
        <authorList>
            <person name="Zhou J."/>
        </authorList>
    </citation>
    <scope>NUCLEOTIDE SEQUENCE [LARGE SCALE GENOMIC DNA]</scope>
    <source>
        <strain evidence="4">Zhou-2022a</strain>
        <tissue evidence="4">Leaf</tissue>
    </source>
</reference>
<organism evidence="4 5">
    <name type="scientific">Lithocarpus litseifolius</name>
    <dbReference type="NCBI Taxonomy" id="425828"/>
    <lineage>
        <taxon>Eukaryota</taxon>
        <taxon>Viridiplantae</taxon>
        <taxon>Streptophyta</taxon>
        <taxon>Embryophyta</taxon>
        <taxon>Tracheophyta</taxon>
        <taxon>Spermatophyta</taxon>
        <taxon>Magnoliopsida</taxon>
        <taxon>eudicotyledons</taxon>
        <taxon>Gunneridae</taxon>
        <taxon>Pentapetalae</taxon>
        <taxon>rosids</taxon>
        <taxon>fabids</taxon>
        <taxon>Fagales</taxon>
        <taxon>Fagaceae</taxon>
        <taxon>Lithocarpus</taxon>
    </lineage>
</organism>
<dbReference type="EMBL" id="JAZDWU010000011">
    <property type="protein sequence ID" value="KAK9986183.1"/>
    <property type="molecule type" value="Genomic_DNA"/>
</dbReference>
<evidence type="ECO:0000259" key="2">
    <source>
        <dbReference type="Pfam" id="PF05699"/>
    </source>
</evidence>
<evidence type="ECO:0000259" key="3">
    <source>
        <dbReference type="Pfam" id="PF14372"/>
    </source>
</evidence>
<evidence type="ECO:0000313" key="4">
    <source>
        <dbReference type="EMBL" id="KAK9986183.1"/>
    </source>
</evidence>
<dbReference type="InterPro" id="IPR012337">
    <property type="entry name" value="RNaseH-like_sf"/>
</dbReference>
<accession>A0AAW2BKV3</accession>
<dbReference type="GO" id="GO:0003677">
    <property type="term" value="F:DNA binding"/>
    <property type="evidence" value="ECO:0007669"/>
    <property type="project" value="UniProtKB-KW"/>
</dbReference>
<comment type="caution">
    <text evidence="4">The sequence shown here is derived from an EMBL/GenBank/DDBJ whole genome shotgun (WGS) entry which is preliminary data.</text>
</comment>
<dbReference type="PANTHER" id="PTHR46481:SF11">
    <property type="entry name" value="ZINC FINGER BED DOMAIN-CONTAINING PROTEIN RICESLEEPER 2-LIKE"/>
    <property type="match status" value="1"/>
</dbReference>
<feature type="domain" description="HAT C-terminal dimerisation" evidence="2">
    <location>
        <begin position="346"/>
        <end position="428"/>
    </location>
</feature>
<dbReference type="InterPro" id="IPR008906">
    <property type="entry name" value="HATC_C_dom"/>
</dbReference>
<sequence>MAGVNAYNFDQNVSRNELARMIILHKYPLFIVDHIGFRKYSTSLQPLFRMVSRNTIKKDILSIYEKEREKSKHVIDKNQGRISITTDMWTSQNKKRGFIIVTAHFIDGLWTLQSQVMRFIYVPSHTKEVLSSDLLDTLLEWNIDRKLSTVTMDNCNINDAVIKIILDKLQRGALIMRGSMLHMRCAAHVLNLIVQDGLDVIELCTSYPTANLFFPKVCEIKIALNSWFTSANDIIRSTAFKMLEKFDCYWNVIHGVMAVATILDLRYNIELLEYYFLIIYGDVADNEIQRVRDICYEMIRDYSSGRMGREGTRGPCVGEDPQVDDSLMDFERYLSQKKRDVNIKLELDHYLADDLMPRTVDFDILAWWKSNGPKYPTLQRIARDILAIPMSTVASESSISTSGRLLSPHCSKLHQKTVEALICVQNWLWAN</sequence>
<evidence type="ECO:0000256" key="1">
    <source>
        <dbReference type="ARBA" id="ARBA00023125"/>
    </source>
</evidence>
<dbReference type="Proteomes" id="UP001459277">
    <property type="component" value="Unassembled WGS sequence"/>
</dbReference>
<dbReference type="PANTHER" id="PTHR46481">
    <property type="entry name" value="ZINC FINGER BED DOMAIN-CONTAINING PROTEIN 4"/>
    <property type="match status" value="1"/>
</dbReference>
<keyword evidence="1" id="KW-0238">DNA-binding</keyword>
<dbReference type="Pfam" id="PF14372">
    <property type="entry name" value="hAT-like_RNase-H"/>
    <property type="match status" value="1"/>
</dbReference>
<feature type="domain" description="hAT-like transposase RNase-H fold" evidence="3">
    <location>
        <begin position="205"/>
        <end position="302"/>
    </location>
</feature>
<gene>
    <name evidence="4" type="ORF">SO802_031134</name>
</gene>
<dbReference type="SUPFAM" id="SSF53098">
    <property type="entry name" value="Ribonuclease H-like"/>
    <property type="match status" value="1"/>
</dbReference>
<evidence type="ECO:0000313" key="5">
    <source>
        <dbReference type="Proteomes" id="UP001459277"/>
    </source>
</evidence>
<dbReference type="InterPro" id="IPR052035">
    <property type="entry name" value="ZnF_BED_domain_contain"/>
</dbReference>
<dbReference type="GO" id="GO:0046983">
    <property type="term" value="F:protein dimerization activity"/>
    <property type="evidence" value="ECO:0007669"/>
    <property type="project" value="InterPro"/>
</dbReference>
<name>A0AAW2BKV3_9ROSI</name>